<keyword evidence="2" id="KW-0805">Transcription regulation</keyword>
<sequence length="314" mass="35038">MDTELLLTFLTVAKSGGISAAARVLHRSQPAVTERLQKLSQMVGEPLTMRHGRGIQLTPAGEALLTTAQRMREVIDEFEDIILRRQRLQSGVLRIAATNTVANYFLPERLVAFQQQFPDVEIQLRGGVIDWESIALSDWDLFFLEGGLDLEGLPSYYAVTPWLDDEIMTIFPEGHALLQRDVLNLEDLMAYPLIWREPGSGIRRSVEKVFRDAGLNPRQSIEVTGVEAVGAAVDAGLGIGFVTAAALLCRKDWRVQARRLPAPHGIQWTLYMARPQPAYQSHTIRAFLEFLETATVGLPLIGRYVINPDAEIHS</sequence>
<dbReference type="STRING" id="930.GCA_002079865_01688"/>
<dbReference type="PRINTS" id="PR00039">
    <property type="entry name" value="HTHLYSR"/>
</dbReference>
<dbReference type="Proteomes" id="UP000095008">
    <property type="component" value="Unassembled WGS sequence"/>
</dbReference>
<dbReference type="Gene3D" id="1.10.10.10">
    <property type="entry name" value="Winged helix-like DNA-binding domain superfamily/Winged helix DNA-binding domain"/>
    <property type="match status" value="1"/>
</dbReference>
<dbReference type="PROSITE" id="PS50931">
    <property type="entry name" value="HTH_LYSR"/>
    <property type="match status" value="1"/>
</dbReference>
<accession>A0A1C2JN97</accession>
<comment type="caution">
    <text evidence="7">The sequence shown here is derived from an EMBL/GenBank/DDBJ whole genome shotgun (WGS) entry which is preliminary data.</text>
</comment>
<dbReference type="AlphaFoldDB" id="A0A1C2JN97"/>
<dbReference type="OrthoDB" id="5292387at2"/>
<dbReference type="Gene3D" id="3.40.190.290">
    <property type="match status" value="1"/>
</dbReference>
<gene>
    <name evidence="6" type="ORF">A6M23_19635</name>
    <name evidence="7" type="ORF">A6P07_05115</name>
</gene>
<dbReference type="Proteomes" id="UP000094893">
    <property type="component" value="Unassembled WGS sequence"/>
</dbReference>
<keyword evidence="4" id="KW-0804">Transcription</keyword>
<dbReference type="GO" id="GO:0003700">
    <property type="term" value="F:DNA-binding transcription factor activity"/>
    <property type="evidence" value="ECO:0007669"/>
    <property type="project" value="InterPro"/>
</dbReference>
<name>A0A1C2JN97_ACITH</name>
<evidence type="ECO:0000313" key="9">
    <source>
        <dbReference type="Proteomes" id="UP000095008"/>
    </source>
</evidence>
<organism evidence="7 8">
    <name type="scientific">Acidithiobacillus thiooxidans</name>
    <name type="common">Thiobacillus thiooxidans</name>
    <dbReference type="NCBI Taxonomy" id="930"/>
    <lineage>
        <taxon>Bacteria</taxon>
        <taxon>Pseudomonadati</taxon>
        <taxon>Pseudomonadota</taxon>
        <taxon>Acidithiobacillia</taxon>
        <taxon>Acidithiobacillales</taxon>
        <taxon>Acidithiobacillaceae</taxon>
        <taxon>Acidithiobacillus</taxon>
    </lineage>
</organism>
<dbReference type="SUPFAM" id="SSF46785">
    <property type="entry name" value="Winged helix' DNA-binding domain"/>
    <property type="match status" value="1"/>
</dbReference>
<dbReference type="EMBL" id="LWSA01000062">
    <property type="protein sequence ID" value="OCX74712.1"/>
    <property type="molecule type" value="Genomic_DNA"/>
</dbReference>
<evidence type="ECO:0000256" key="2">
    <source>
        <dbReference type="ARBA" id="ARBA00023015"/>
    </source>
</evidence>
<dbReference type="SUPFAM" id="SSF53850">
    <property type="entry name" value="Periplasmic binding protein-like II"/>
    <property type="match status" value="1"/>
</dbReference>
<comment type="similarity">
    <text evidence="1">Belongs to the LysR transcriptional regulatory family.</text>
</comment>
<evidence type="ECO:0000259" key="5">
    <source>
        <dbReference type="PROSITE" id="PS50931"/>
    </source>
</evidence>
<dbReference type="PANTHER" id="PTHR30126">
    <property type="entry name" value="HTH-TYPE TRANSCRIPTIONAL REGULATOR"/>
    <property type="match status" value="1"/>
</dbReference>
<dbReference type="PANTHER" id="PTHR30126:SF39">
    <property type="entry name" value="HTH-TYPE TRANSCRIPTIONAL REGULATOR CYSL"/>
    <property type="match status" value="1"/>
</dbReference>
<dbReference type="InterPro" id="IPR036388">
    <property type="entry name" value="WH-like_DNA-bd_sf"/>
</dbReference>
<dbReference type="GO" id="GO:0000976">
    <property type="term" value="F:transcription cis-regulatory region binding"/>
    <property type="evidence" value="ECO:0007669"/>
    <property type="project" value="TreeGrafter"/>
</dbReference>
<dbReference type="InterPro" id="IPR000847">
    <property type="entry name" value="LysR_HTH_N"/>
</dbReference>
<evidence type="ECO:0000256" key="4">
    <source>
        <dbReference type="ARBA" id="ARBA00023163"/>
    </source>
</evidence>
<dbReference type="EMBL" id="LWRY01000290">
    <property type="protein sequence ID" value="OCX67954.1"/>
    <property type="molecule type" value="Genomic_DNA"/>
</dbReference>
<dbReference type="InterPro" id="IPR005119">
    <property type="entry name" value="LysR_subst-bd"/>
</dbReference>
<proteinExistence type="inferred from homology"/>
<reference evidence="7 8" key="1">
    <citation type="journal article" date="2016" name="Int. J. Mol. Sci.">
        <title>Comparative genomics of the extreme acidophile Acidithiobacillus thiooxidans reveals intraspecific divergence and niche adaptation.</title>
        <authorList>
            <person name="Zhang X."/>
            <person name="Feng X."/>
            <person name="Tao J."/>
            <person name="Ma L."/>
            <person name="Xiao Y."/>
            <person name="Liang Y."/>
            <person name="Liu X."/>
            <person name="Yin H."/>
        </authorList>
    </citation>
    <scope>NUCLEOTIDE SEQUENCE [LARGE SCALE GENOMIC DNA]</scope>
    <source>
        <strain evidence="7 8">A02</strain>
        <strain evidence="6">DXS-W</strain>
    </source>
</reference>
<evidence type="ECO:0000313" key="6">
    <source>
        <dbReference type="EMBL" id="OCX67954.1"/>
    </source>
</evidence>
<dbReference type="RefSeq" id="WP_024894259.1">
    <property type="nucleotide sequence ID" value="NZ_LWRY01000290.1"/>
</dbReference>
<evidence type="ECO:0000256" key="1">
    <source>
        <dbReference type="ARBA" id="ARBA00009437"/>
    </source>
</evidence>
<dbReference type="Pfam" id="PF03466">
    <property type="entry name" value="LysR_substrate"/>
    <property type="match status" value="1"/>
</dbReference>
<dbReference type="Pfam" id="PF00126">
    <property type="entry name" value="HTH_1"/>
    <property type="match status" value="1"/>
</dbReference>
<evidence type="ECO:0000313" key="8">
    <source>
        <dbReference type="Proteomes" id="UP000094893"/>
    </source>
</evidence>
<dbReference type="InterPro" id="IPR036390">
    <property type="entry name" value="WH_DNA-bd_sf"/>
</dbReference>
<dbReference type="eggNOG" id="COG0583">
    <property type="taxonomic scope" value="Bacteria"/>
</dbReference>
<evidence type="ECO:0000256" key="3">
    <source>
        <dbReference type="ARBA" id="ARBA00023125"/>
    </source>
</evidence>
<feature type="domain" description="HTH lysR-type" evidence="5">
    <location>
        <begin position="1"/>
        <end position="58"/>
    </location>
</feature>
<keyword evidence="9" id="KW-1185">Reference proteome</keyword>
<keyword evidence="3" id="KW-0238">DNA-binding</keyword>
<evidence type="ECO:0000313" key="7">
    <source>
        <dbReference type="EMBL" id="OCX74712.1"/>
    </source>
</evidence>
<protein>
    <submittedName>
        <fullName evidence="7">LysR family transcriptional regulator</fullName>
    </submittedName>
</protein>